<accession>A0A8B2NMY3</accession>
<evidence type="ECO:0000313" key="2">
    <source>
        <dbReference type="Proteomes" id="UP000249590"/>
    </source>
</evidence>
<evidence type="ECO:0008006" key="3">
    <source>
        <dbReference type="Google" id="ProtNLM"/>
    </source>
</evidence>
<dbReference type="PANTHER" id="PTHR40267:SF1">
    <property type="entry name" value="BLR3294 PROTEIN"/>
    <property type="match status" value="1"/>
</dbReference>
<dbReference type="Pfam" id="PF17645">
    <property type="entry name" value="Amdase"/>
    <property type="match status" value="1"/>
</dbReference>
<dbReference type="AlphaFoldDB" id="A0A8B2NMY3"/>
<organism evidence="1 2">
    <name type="scientific">Acuticoccus sediminis</name>
    <dbReference type="NCBI Taxonomy" id="2184697"/>
    <lineage>
        <taxon>Bacteria</taxon>
        <taxon>Pseudomonadati</taxon>
        <taxon>Pseudomonadota</taxon>
        <taxon>Alphaproteobacteria</taxon>
        <taxon>Hyphomicrobiales</taxon>
        <taxon>Amorphaceae</taxon>
        <taxon>Acuticoccus</taxon>
    </lineage>
</organism>
<gene>
    <name evidence="1" type="ORF">DLJ53_28370</name>
</gene>
<evidence type="ECO:0000313" key="1">
    <source>
        <dbReference type="EMBL" id="RAH97757.1"/>
    </source>
</evidence>
<dbReference type="Proteomes" id="UP000249590">
    <property type="component" value="Unassembled WGS sequence"/>
</dbReference>
<dbReference type="RefSeq" id="WP_111351603.1">
    <property type="nucleotide sequence ID" value="NZ_QHHQ01000008.1"/>
</dbReference>
<dbReference type="PIRSF" id="PIRSF015736">
    <property type="entry name" value="MI"/>
    <property type="match status" value="1"/>
</dbReference>
<comment type="caution">
    <text evidence="1">The sequence shown here is derived from an EMBL/GenBank/DDBJ whole genome shotgun (WGS) entry which is preliminary data.</text>
</comment>
<keyword evidence="2" id="KW-1185">Reference proteome</keyword>
<proteinExistence type="predicted"/>
<dbReference type="PANTHER" id="PTHR40267">
    <property type="entry name" value="BLR3294 PROTEIN"/>
    <property type="match status" value="1"/>
</dbReference>
<name>A0A8B2NMY3_9HYPH</name>
<dbReference type="InterPro" id="IPR053714">
    <property type="entry name" value="Iso_Racemase_Enz_sf"/>
</dbReference>
<sequence>MRHASAYSGRGKLGLIVPPTNTVNEAERQRLVPEGVTVHTHRMALHTDTASPAGRAALETDLDAAVAMLAAARVDTVAYACTAGSMVTPAASLPDALTARAGVATVTTAAAIIAALTALGVTRLSVATPYADALNAHETHFLEDHGFTVVNLVGLGIGAGGAHDYVRIAETPLEAVAAHARAAFVPGSEALLITCTDFPALPLVEPLEAELGIPVVTSNTATLWAALRRAGIADPVPGAGRLLTEH</sequence>
<reference evidence="1 2" key="1">
    <citation type="submission" date="2018-05" db="EMBL/GenBank/DDBJ databases">
        <title>Acuticoccus sediminis sp. nov., isolated from deep-sea sediment of Indian Ocean.</title>
        <authorList>
            <person name="Liu X."/>
            <person name="Lai Q."/>
            <person name="Du Y."/>
            <person name="Sun F."/>
            <person name="Zhang X."/>
            <person name="Wang S."/>
            <person name="Shao Z."/>
        </authorList>
    </citation>
    <scope>NUCLEOTIDE SEQUENCE [LARGE SCALE GENOMIC DNA]</scope>
    <source>
        <strain evidence="1 2">PTG4-2</strain>
    </source>
</reference>
<dbReference type="EMBL" id="QHHQ01000008">
    <property type="protein sequence ID" value="RAH97757.1"/>
    <property type="molecule type" value="Genomic_DNA"/>
</dbReference>
<protein>
    <recommendedName>
        <fullName evidence="3">Maleate isomerase</fullName>
    </recommendedName>
</protein>
<dbReference type="OrthoDB" id="9816064at2"/>
<dbReference type="Gene3D" id="3.40.50.12500">
    <property type="match status" value="1"/>
</dbReference>
<dbReference type="InterPro" id="IPR026286">
    <property type="entry name" value="MaiA/AMDase"/>
</dbReference>